<dbReference type="EMBL" id="CAJJDN010000119">
    <property type="protein sequence ID" value="CAD8119108.1"/>
    <property type="molecule type" value="Genomic_DNA"/>
</dbReference>
<gene>
    <name evidence="1" type="ORF">PSON_ATCC_30995.1.T1190190</name>
</gene>
<reference evidence="1" key="1">
    <citation type="submission" date="2021-01" db="EMBL/GenBank/DDBJ databases">
        <authorList>
            <consortium name="Genoscope - CEA"/>
            <person name="William W."/>
        </authorList>
    </citation>
    <scope>NUCLEOTIDE SEQUENCE</scope>
</reference>
<evidence type="ECO:0000313" key="1">
    <source>
        <dbReference type="EMBL" id="CAD8119108.1"/>
    </source>
</evidence>
<proteinExistence type="predicted"/>
<sequence>MEQSIPIKQIAQSGQFELDAIMAGKIKIYGPKDPTINMILKVIKLNQQKQLFNNKTTLNFLNCFHLQEIFQQKCLINTFFRQCQMIQKIHRLIRLAKQGESSYLKLCILTSQYEI</sequence>
<organism evidence="1 2">
    <name type="scientific">Paramecium sonneborni</name>
    <dbReference type="NCBI Taxonomy" id="65129"/>
    <lineage>
        <taxon>Eukaryota</taxon>
        <taxon>Sar</taxon>
        <taxon>Alveolata</taxon>
        <taxon>Ciliophora</taxon>
        <taxon>Intramacronucleata</taxon>
        <taxon>Oligohymenophorea</taxon>
        <taxon>Peniculida</taxon>
        <taxon>Parameciidae</taxon>
        <taxon>Paramecium</taxon>
    </lineage>
</organism>
<accession>A0A8S1QTS2</accession>
<name>A0A8S1QTS2_9CILI</name>
<protein>
    <submittedName>
        <fullName evidence="1">Uncharacterized protein</fullName>
    </submittedName>
</protein>
<keyword evidence="2" id="KW-1185">Reference proteome</keyword>
<evidence type="ECO:0000313" key="2">
    <source>
        <dbReference type="Proteomes" id="UP000692954"/>
    </source>
</evidence>
<dbReference type="Proteomes" id="UP000692954">
    <property type="component" value="Unassembled WGS sequence"/>
</dbReference>
<dbReference type="AlphaFoldDB" id="A0A8S1QTS2"/>
<comment type="caution">
    <text evidence="1">The sequence shown here is derived from an EMBL/GenBank/DDBJ whole genome shotgun (WGS) entry which is preliminary data.</text>
</comment>